<evidence type="ECO:0000259" key="3">
    <source>
        <dbReference type="PROSITE" id="PS51393"/>
    </source>
</evidence>
<dbReference type="PROSITE" id="PS51393">
    <property type="entry name" value="LIPOXYGENASE_3"/>
    <property type="match status" value="1"/>
</dbReference>
<dbReference type="InterPro" id="IPR036226">
    <property type="entry name" value="LipOase_C_sf"/>
</dbReference>
<dbReference type="Proteomes" id="UP000326678">
    <property type="component" value="Chromosome Gxm2"/>
</dbReference>
<evidence type="ECO:0000256" key="2">
    <source>
        <dbReference type="ARBA" id="ARBA00023002"/>
    </source>
</evidence>
<dbReference type="EMBL" id="CP045227">
    <property type="protein sequence ID" value="QFS49726.1"/>
    <property type="molecule type" value="Genomic_DNA"/>
</dbReference>
<dbReference type="RefSeq" id="WP_152591023.1">
    <property type="nucleotide sequence ID" value="NZ_CP045227.1"/>
</dbReference>
<dbReference type="PROSITE" id="PS00081">
    <property type="entry name" value="LIPOXYGENASE_2"/>
    <property type="match status" value="1"/>
</dbReference>
<keyword evidence="2" id="KW-0560">Oxidoreductase</keyword>
<organism evidence="4 5">
    <name type="scientific">Nostoc sphaeroides CCNUC1</name>
    <dbReference type="NCBI Taxonomy" id="2653204"/>
    <lineage>
        <taxon>Bacteria</taxon>
        <taxon>Bacillati</taxon>
        <taxon>Cyanobacteriota</taxon>
        <taxon>Cyanophyceae</taxon>
        <taxon>Nostocales</taxon>
        <taxon>Nostocaceae</taxon>
        <taxon>Nostoc</taxon>
    </lineage>
</organism>
<evidence type="ECO:0000313" key="5">
    <source>
        <dbReference type="Proteomes" id="UP000326678"/>
    </source>
</evidence>
<dbReference type="InterPro" id="IPR000907">
    <property type="entry name" value="LipOase"/>
</dbReference>
<accession>A0A5P8WC07</accession>
<dbReference type="Gene3D" id="3.10.450.60">
    <property type="match status" value="1"/>
</dbReference>
<dbReference type="AlphaFoldDB" id="A0A5P8WC07"/>
<proteinExistence type="predicted"/>
<dbReference type="KEGG" id="nsh:GXM_07220"/>
<dbReference type="Pfam" id="PF00305">
    <property type="entry name" value="Lipoxygenase"/>
    <property type="match status" value="1"/>
</dbReference>
<sequence>MRLPTRQQRHQQLIEQYVLSRRTMLALLGLACTPGLENLVKGDTPSSKPSLPANPQIPTLPQHEALTSQQERQQQLEQTRQQYQIALRLPTAVRVATLPAQEVFSQGYNKNRASLSEKIAANQQAFFKNPQSFLRLEDYAGVFPVLPLPDIAKTFGSDAKFTQQRQTGPNPMELTNVLALNYSLTQKLGITDEIFQTVLRKVYRRGHIRETLKSATQNGNLFVTDYALLDSDIVTPKENRFLTAPIALYYASSNRRDSRLIPIAIQLGQIPGTSLLLTPMDGVDWTLAKLIAQMADFYVHELVRHLGQTHLALEPIALATVRELAASHPVNVLLKPHFEFTMAINAVADQVLINPGGLVDIILGGTLESSRNLANEGVSQVFNNFSNFALGTNLRQRGVDDRSFLGDFPYRDDGLLVWKALEEYVSEYVGIYYKSNRDIREDFELQNWIQALQRPISEKGFGVASLPPRLINRDQLIDILTQIIFTAGPQHSAIAWIQYQYMAFIPNMPGAIYQPIPTIKGVIRDENSLTSFLPGVEATFAQVNVMAVIGTKQDPKAFTDFGVNSFQDFRAIGVLRGLQDRLKGIEKLIEQRNQRRKECYPGFLPSRMANSTSG</sequence>
<dbReference type="GO" id="GO:0046872">
    <property type="term" value="F:metal ion binding"/>
    <property type="evidence" value="ECO:0007669"/>
    <property type="project" value="UniProtKB-KW"/>
</dbReference>
<dbReference type="Gene3D" id="1.20.245.10">
    <property type="entry name" value="Lipoxygenase-1, Domain 5"/>
    <property type="match status" value="1"/>
</dbReference>
<dbReference type="InterPro" id="IPR013819">
    <property type="entry name" value="LipOase_C"/>
</dbReference>
<keyword evidence="1" id="KW-0479">Metal-binding</keyword>
<keyword evidence="5" id="KW-1185">Reference proteome</keyword>
<dbReference type="SUPFAM" id="SSF48484">
    <property type="entry name" value="Lipoxigenase"/>
    <property type="match status" value="1"/>
</dbReference>
<protein>
    <submittedName>
        <fullName evidence="4">LoxA, arachidonate 15-lipoxygenase</fullName>
    </submittedName>
</protein>
<dbReference type="PRINTS" id="PR00087">
    <property type="entry name" value="LIPOXYGENASE"/>
</dbReference>
<gene>
    <name evidence="4" type="ORF">GXM_07220</name>
</gene>
<dbReference type="PANTHER" id="PTHR11771">
    <property type="entry name" value="LIPOXYGENASE"/>
    <property type="match status" value="1"/>
</dbReference>
<dbReference type="GO" id="GO:0034440">
    <property type="term" value="P:lipid oxidation"/>
    <property type="evidence" value="ECO:0007669"/>
    <property type="project" value="InterPro"/>
</dbReference>
<dbReference type="GO" id="GO:0016702">
    <property type="term" value="F:oxidoreductase activity, acting on single donors with incorporation of molecular oxygen, incorporation of two atoms of oxygen"/>
    <property type="evidence" value="ECO:0007669"/>
    <property type="project" value="InterPro"/>
</dbReference>
<evidence type="ECO:0000256" key="1">
    <source>
        <dbReference type="ARBA" id="ARBA00022723"/>
    </source>
</evidence>
<feature type="domain" description="Lipoxygenase" evidence="3">
    <location>
        <begin position="58"/>
        <end position="614"/>
    </location>
</feature>
<name>A0A5P8WC07_9NOSO</name>
<dbReference type="InterPro" id="IPR020834">
    <property type="entry name" value="LipOase_CS"/>
</dbReference>
<evidence type="ECO:0000313" key="4">
    <source>
        <dbReference type="EMBL" id="QFS49726.1"/>
    </source>
</evidence>
<reference evidence="4 5" key="1">
    <citation type="submission" date="2019-10" db="EMBL/GenBank/DDBJ databases">
        <title>Genomic and transcriptomic insights into the perfect genentic adaptation of a filamentous nitrogen-fixing cyanobacterium to rice fields.</title>
        <authorList>
            <person name="Chen Z."/>
        </authorList>
    </citation>
    <scope>NUCLEOTIDE SEQUENCE [LARGE SCALE GENOMIC DNA]</scope>
    <source>
        <strain evidence="4">CCNUC1</strain>
    </source>
</reference>